<organism evidence="5 6">
    <name type="scientific">Serendipita indica (strain DSM 11827)</name>
    <name type="common">Root endophyte fungus</name>
    <name type="synonym">Piriformospora indica</name>
    <dbReference type="NCBI Taxonomy" id="1109443"/>
    <lineage>
        <taxon>Eukaryota</taxon>
        <taxon>Fungi</taxon>
        <taxon>Dikarya</taxon>
        <taxon>Basidiomycota</taxon>
        <taxon>Agaricomycotina</taxon>
        <taxon>Agaricomycetes</taxon>
        <taxon>Sebacinales</taxon>
        <taxon>Serendipitaceae</taxon>
        <taxon>Serendipita</taxon>
    </lineage>
</organism>
<evidence type="ECO:0000256" key="1">
    <source>
        <dbReference type="SAM" id="Coils"/>
    </source>
</evidence>
<dbReference type="FunCoup" id="G4T9V6">
    <property type="interactions" value="395"/>
</dbReference>
<dbReference type="GO" id="GO:0007010">
    <property type="term" value="P:cytoskeleton organization"/>
    <property type="evidence" value="ECO:0007669"/>
    <property type="project" value="TreeGrafter"/>
</dbReference>
<feature type="coiled-coil region" evidence="1">
    <location>
        <begin position="523"/>
        <end position="550"/>
    </location>
</feature>
<keyword evidence="1" id="KW-0175">Coiled coil</keyword>
<evidence type="ECO:0000259" key="4">
    <source>
        <dbReference type="SMART" id="SM01293"/>
    </source>
</evidence>
<dbReference type="OrthoDB" id="18234at2759"/>
<keyword evidence="6" id="KW-1185">Reference proteome</keyword>
<feature type="region of interest" description="Disordered" evidence="2">
    <location>
        <begin position="986"/>
        <end position="1122"/>
    </location>
</feature>
<dbReference type="eggNOG" id="KOG3680">
    <property type="taxonomic scope" value="Eukaryota"/>
</dbReference>
<dbReference type="InterPro" id="IPR021819">
    <property type="entry name" value="Far11/STRP_C"/>
</dbReference>
<feature type="domain" description="Far11/STRP N-terminal" evidence="3">
    <location>
        <begin position="32"/>
        <end position="317"/>
    </location>
</feature>
<proteinExistence type="predicted"/>
<evidence type="ECO:0000256" key="2">
    <source>
        <dbReference type="SAM" id="MobiDB-lite"/>
    </source>
</evidence>
<accession>G4T9V6</accession>
<feature type="domain" description="Far11/STRP C-terminal" evidence="4">
    <location>
        <begin position="418"/>
        <end position="973"/>
    </location>
</feature>
<dbReference type="InterPro" id="IPR012486">
    <property type="entry name" value="Far11/STRP_N"/>
</dbReference>
<dbReference type="STRING" id="1109443.G4T9V6"/>
<feature type="compositionally biased region" description="Acidic residues" evidence="2">
    <location>
        <begin position="1086"/>
        <end position="1104"/>
    </location>
</feature>
<dbReference type="Proteomes" id="UP000007148">
    <property type="component" value="Unassembled WGS sequence"/>
</dbReference>
<name>G4T9V6_SERID</name>
<sequence>MAFAQPFGQQQQQLQLGGHLSAIPSRDQRPQQTFYDYHYDDEDSLFEEINEFYAFIEADQLAENLKVWQGSFDGDWTKAPLQQRKTHVVALLEDLEHKDSLTRYNASRRLLYLLQGAFAESTSPEYQMHWIIENAKLVRASQGITIIVDALKMLSVKHDQLATIADADLARINAAPHMRQSWIDEVQAEIAMCLNMLYPIIEVFRSDDEFAEELMGMEPPLPIYFLSLLSTLGNRSAKSYPAKKLLLITWKVLLACLGGMNEQARAKAVARELAGLPPLTEASLMLKATPVDLQTFREETFVKYPTFSPPPITEAAKVPSTKLAEALTPLPVRNHYVHPDHNVNGGLGQGDDPASANAVLNPPGYGNNGFPGGPMLATPAPSPPPSPKPKKQQYQTDQTKPFVFPFSPAAYVSSRLVPYAIDEADTLYARHMHIPLALFQIWRTREDFILDESGLDAMPGDKESDVRMKRWSVVAIKKHLGSASYGSGGHVSSASMGGILGSGSMDAANDGEDEEETITWPDSQILEEEIEKAERELKKLDAEIAKEIRLHGEDGIDSAKKAERKRAKERRDDLMRLQRVEIIYAATLPFLSGVVVVLLKFLIAINNISSAAQNASQQSNIFAGQPEAPPPVVHHTMEELDALRHREIMIKGLSAFILLLLKWFKRSHIMKHHHLAFTLLSAATHAHILRLLSNTEVSTYVVTKNEVPERTYVSPHQPNPGLTCCPNSFFRYCYENFSPNASQVRADEFPLFAPRQGSRITTMPHGIQSEEEVEMITDYSWRNFFAIINVLKILHKITKGNPNRITQLVHHKSSAILKRMMRISHPLLQLQILKLIKGQVPYSGRKWKQLNMKLITAIYLNCRPELRDEWLATMDVEEVKDSPSNVETFLRRLVAFYDYKRYGYIPPKVSSDQHQRSTSISMGDPPLSPEIQMANPLASPAASDVFPPPRSQAADPSIFMPYPSEDLAFEEEYEEYLFDLHSSSVPPDMVTTDTAPAWTELPSDQPLGDGLSDGESVASLGDELEDKTGPDGETLLPSDTEVGKNNWEHMSPKTLGALPKSPAKSPAGGGRRSSSGSSLRPVIPLDLDDPEAGSALEDEDEELEMGPMPIERSTPFAVQDKGKGVDEVEVSVFPMQQFNSDE</sequence>
<dbReference type="InParanoid" id="G4T9V6"/>
<dbReference type="OMA" id="KMTRAMR"/>
<dbReference type="PANTHER" id="PTHR13239">
    <property type="entry name" value="PROTEIN REQUIRED FOR HYPHAL ANASTOMOSIS HAM-2"/>
    <property type="match status" value="1"/>
</dbReference>
<gene>
    <name evidence="5" type="ORF">PIIN_01967</name>
</gene>
<dbReference type="GO" id="GO:0005829">
    <property type="term" value="C:cytosol"/>
    <property type="evidence" value="ECO:0007669"/>
    <property type="project" value="TreeGrafter"/>
</dbReference>
<dbReference type="PANTHER" id="PTHR13239:SF4">
    <property type="entry name" value="AT25231P"/>
    <property type="match status" value="1"/>
</dbReference>
<reference evidence="5 6" key="1">
    <citation type="journal article" date="2011" name="PLoS Pathog.">
        <title>Endophytic Life Strategies Decoded by Genome and Transcriptome Analyses of the Mutualistic Root Symbiont Piriformospora indica.</title>
        <authorList>
            <person name="Zuccaro A."/>
            <person name="Lahrmann U."/>
            <person name="Guldener U."/>
            <person name="Langen G."/>
            <person name="Pfiffi S."/>
            <person name="Biedenkopf D."/>
            <person name="Wong P."/>
            <person name="Samans B."/>
            <person name="Grimm C."/>
            <person name="Basiewicz M."/>
            <person name="Murat C."/>
            <person name="Martin F."/>
            <person name="Kogel K.H."/>
        </authorList>
    </citation>
    <scope>NUCLEOTIDE SEQUENCE [LARGE SCALE GENOMIC DNA]</scope>
    <source>
        <strain evidence="5 6">DSM 11827</strain>
    </source>
</reference>
<protein>
    <submittedName>
        <fullName evidence="5">Probable Protein required for hyphal anastomosis (HAM-2)</fullName>
    </submittedName>
</protein>
<dbReference type="Pfam" id="PF11882">
    <property type="entry name" value="DUF3402"/>
    <property type="match status" value="1"/>
</dbReference>
<dbReference type="AlphaFoldDB" id="G4T9V6"/>
<feature type="region of interest" description="Disordered" evidence="2">
    <location>
        <begin position="335"/>
        <end position="396"/>
    </location>
</feature>
<dbReference type="InterPro" id="IPR040185">
    <property type="entry name" value="Far11/STRP"/>
</dbReference>
<dbReference type="EMBL" id="CAFZ01000026">
    <property type="protein sequence ID" value="CCA68099.1"/>
    <property type="molecule type" value="Genomic_DNA"/>
</dbReference>
<evidence type="ECO:0000313" key="6">
    <source>
        <dbReference type="Proteomes" id="UP000007148"/>
    </source>
</evidence>
<evidence type="ECO:0000313" key="5">
    <source>
        <dbReference type="EMBL" id="CCA68099.1"/>
    </source>
</evidence>
<comment type="caution">
    <text evidence="5">The sequence shown here is derived from an EMBL/GenBank/DDBJ whole genome shotgun (WGS) entry which is preliminary data.</text>
</comment>
<dbReference type="SMART" id="SM01293">
    <property type="entry name" value="DUF3402"/>
    <property type="match status" value="1"/>
</dbReference>
<dbReference type="Pfam" id="PF07923">
    <property type="entry name" value="N1221"/>
    <property type="match status" value="1"/>
</dbReference>
<dbReference type="SMART" id="SM01292">
    <property type="entry name" value="N1221"/>
    <property type="match status" value="1"/>
</dbReference>
<evidence type="ECO:0000259" key="3">
    <source>
        <dbReference type="SMART" id="SM01292"/>
    </source>
</evidence>
<dbReference type="HOGENOM" id="CLU_003184_2_1_1"/>